<dbReference type="CDD" id="cd05247">
    <property type="entry name" value="UDP_G4E_1_SDR_e"/>
    <property type="match status" value="1"/>
</dbReference>
<dbReference type="RefSeq" id="WP_053479073.1">
    <property type="nucleotide sequence ID" value="NZ_CP041305.1"/>
</dbReference>
<dbReference type="PRINTS" id="PR01713">
    <property type="entry name" value="NUCEPIMERASE"/>
</dbReference>
<dbReference type="AlphaFoldDB" id="A0A0Q3VG66"/>
<evidence type="ECO:0000259" key="9">
    <source>
        <dbReference type="Pfam" id="PF16363"/>
    </source>
</evidence>
<comment type="pathway">
    <text evidence="8">Carbohydrate metabolism; galactose metabolism.</text>
</comment>
<name>A0A0Q3VG66_9BACI</name>
<reference evidence="10 11" key="1">
    <citation type="submission" date="2015-09" db="EMBL/GenBank/DDBJ databases">
        <title>Genome sequencing project for genomic taxonomy and phylogenomics of Bacillus-like bacteria.</title>
        <authorList>
            <person name="Liu B."/>
            <person name="Wang J."/>
            <person name="Zhu Y."/>
            <person name="Liu G."/>
            <person name="Chen Q."/>
            <person name="Chen Z."/>
            <person name="Lan J."/>
            <person name="Che J."/>
            <person name="Ge C."/>
            <person name="Shi H."/>
            <person name="Pan Z."/>
            <person name="Liu X."/>
        </authorList>
    </citation>
    <scope>NUCLEOTIDE SEQUENCE [LARGE SCALE GENOMIC DNA]</scope>
    <source>
        <strain evidence="10 11">FJAT-18043</strain>
    </source>
</reference>
<comment type="subunit">
    <text evidence="8">Homodimer.</text>
</comment>
<evidence type="ECO:0000256" key="3">
    <source>
        <dbReference type="ARBA" id="ARBA00007637"/>
    </source>
</evidence>
<dbReference type="Pfam" id="PF16363">
    <property type="entry name" value="GDP_Man_Dehyd"/>
    <property type="match status" value="1"/>
</dbReference>
<keyword evidence="6 8" id="KW-0520">NAD</keyword>
<evidence type="ECO:0000256" key="8">
    <source>
        <dbReference type="RuleBase" id="RU366046"/>
    </source>
</evidence>
<dbReference type="PATRIC" id="fig|1637975.4.peg.611"/>
<evidence type="ECO:0000313" key="11">
    <source>
        <dbReference type="Proteomes" id="UP000050996"/>
    </source>
</evidence>
<dbReference type="GO" id="GO:0006012">
    <property type="term" value="P:galactose metabolic process"/>
    <property type="evidence" value="ECO:0007669"/>
    <property type="project" value="UniProtKB-UniPathway"/>
</dbReference>
<dbReference type="SUPFAM" id="SSF51735">
    <property type="entry name" value="NAD(P)-binding Rossmann-fold domains"/>
    <property type="match status" value="1"/>
</dbReference>
<dbReference type="PANTHER" id="PTHR43725">
    <property type="entry name" value="UDP-GLUCOSE 4-EPIMERASE"/>
    <property type="match status" value="1"/>
</dbReference>
<dbReference type="Gene3D" id="3.90.25.10">
    <property type="entry name" value="UDP-galactose 4-epimerase, domain 1"/>
    <property type="match status" value="1"/>
</dbReference>
<dbReference type="InterPro" id="IPR036291">
    <property type="entry name" value="NAD(P)-bd_dom_sf"/>
</dbReference>
<keyword evidence="11" id="KW-1185">Reference proteome</keyword>
<dbReference type="NCBIfam" id="NF007956">
    <property type="entry name" value="PRK10675.1"/>
    <property type="match status" value="1"/>
</dbReference>
<dbReference type="EMBL" id="LJIX01000006">
    <property type="protein sequence ID" value="KQL17962.1"/>
    <property type="molecule type" value="Genomic_DNA"/>
</dbReference>
<evidence type="ECO:0000256" key="4">
    <source>
        <dbReference type="ARBA" id="ARBA00013189"/>
    </source>
</evidence>
<comment type="cofactor">
    <cofactor evidence="2 8">
        <name>NAD(+)</name>
        <dbReference type="ChEBI" id="CHEBI:57540"/>
    </cofactor>
</comment>
<evidence type="ECO:0000256" key="1">
    <source>
        <dbReference type="ARBA" id="ARBA00000083"/>
    </source>
</evidence>
<evidence type="ECO:0000256" key="6">
    <source>
        <dbReference type="ARBA" id="ARBA00023027"/>
    </source>
</evidence>
<protein>
    <recommendedName>
        <fullName evidence="5 8">UDP-glucose 4-epimerase</fullName>
        <ecNumber evidence="4 8">5.1.3.2</ecNumber>
    </recommendedName>
</protein>
<gene>
    <name evidence="10" type="ORF">AN957_04620</name>
</gene>
<accession>A0A0Q3VG66</accession>
<keyword evidence="8" id="KW-0119">Carbohydrate metabolism</keyword>
<comment type="catalytic activity">
    <reaction evidence="1 8">
        <text>UDP-alpha-D-glucose = UDP-alpha-D-galactose</text>
        <dbReference type="Rhea" id="RHEA:22168"/>
        <dbReference type="ChEBI" id="CHEBI:58885"/>
        <dbReference type="ChEBI" id="CHEBI:66914"/>
        <dbReference type="EC" id="5.1.3.2"/>
    </reaction>
</comment>
<dbReference type="GO" id="GO:0003978">
    <property type="term" value="F:UDP-glucose 4-epimerase activity"/>
    <property type="evidence" value="ECO:0007669"/>
    <property type="project" value="UniProtKB-UniRule"/>
</dbReference>
<keyword evidence="7 8" id="KW-0413">Isomerase</keyword>
<dbReference type="InterPro" id="IPR016040">
    <property type="entry name" value="NAD(P)-bd_dom"/>
</dbReference>
<organism evidence="10 11">
    <name type="scientific">Cytobacillus solani</name>
    <dbReference type="NCBI Taxonomy" id="1637975"/>
    <lineage>
        <taxon>Bacteria</taxon>
        <taxon>Bacillati</taxon>
        <taxon>Bacillota</taxon>
        <taxon>Bacilli</taxon>
        <taxon>Bacillales</taxon>
        <taxon>Bacillaceae</taxon>
        <taxon>Cytobacillus</taxon>
    </lineage>
</organism>
<evidence type="ECO:0000313" key="10">
    <source>
        <dbReference type="EMBL" id="KQL17962.1"/>
    </source>
</evidence>
<dbReference type="EC" id="5.1.3.2" evidence="4 8"/>
<dbReference type="Proteomes" id="UP000050996">
    <property type="component" value="Unassembled WGS sequence"/>
</dbReference>
<dbReference type="UniPathway" id="UPA00214"/>
<comment type="caution">
    <text evidence="10">The sequence shown here is derived from an EMBL/GenBank/DDBJ whole genome shotgun (WGS) entry which is preliminary data.</text>
</comment>
<proteinExistence type="inferred from homology"/>
<feature type="domain" description="NAD(P)-binding" evidence="9">
    <location>
        <begin position="4"/>
        <end position="323"/>
    </location>
</feature>
<dbReference type="PANTHER" id="PTHR43725:SF47">
    <property type="entry name" value="UDP-GLUCOSE 4-EPIMERASE"/>
    <property type="match status" value="1"/>
</dbReference>
<dbReference type="Gene3D" id="3.40.50.720">
    <property type="entry name" value="NAD(P)-binding Rossmann-like Domain"/>
    <property type="match status" value="1"/>
</dbReference>
<evidence type="ECO:0000256" key="7">
    <source>
        <dbReference type="ARBA" id="ARBA00023235"/>
    </source>
</evidence>
<comment type="similarity">
    <text evidence="3 8">Belongs to the NAD(P)-dependent epimerase/dehydratase family.</text>
</comment>
<dbReference type="STRING" id="1637975.AN957_04620"/>
<dbReference type="InterPro" id="IPR005886">
    <property type="entry name" value="UDP_G4E"/>
</dbReference>
<dbReference type="GO" id="GO:0005829">
    <property type="term" value="C:cytosol"/>
    <property type="evidence" value="ECO:0007669"/>
    <property type="project" value="TreeGrafter"/>
</dbReference>
<dbReference type="NCBIfam" id="TIGR01179">
    <property type="entry name" value="galE"/>
    <property type="match status" value="1"/>
</dbReference>
<sequence length="344" mass="38297">MAILITGGAGYIGSHTCVELIQAGYDIVIVDNLSNSNRESIKRIELIVGKKILFYQINLLHQTDIETVFLENRIEAVIHFAGVKAVENSVIAPLHYYQNNVTGTIILCEVMKKFNVNKMVFSSSATVYGIPEFLPIRENCITKPTNPYGRTKLMIEEILRDLYLSNDEWSITILRYFNPIGAHKSGLIGEDPNGIPNNLMPFITKVAARKLQTLQVYGNCYPTIDGTGVRDYIHVVDLAKGHLKALEKAFSSSSVETYNIGTGEGNSVLELITAFESATGVRIPYKITNPRPGDVAISYADPAKAKQELGWQAEMGIKEMCEDAWQWQFNNPNGYLSKEAELIL</sequence>
<evidence type="ECO:0000256" key="2">
    <source>
        <dbReference type="ARBA" id="ARBA00001911"/>
    </source>
</evidence>
<evidence type="ECO:0000256" key="5">
    <source>
        <dbReference type="ARBA" id="ARBA00018569"/>
    </source>
</evidence>